<reference evidence="1 2" key="1">
    <citation type="submission" date="2020-08" db="EMBL/GenBank/DDBJ databases">
        <title>Genomic Encyclopedia of Type Strains, Phase IV (KMG-IV): sequencing the most valuable type-strain genomes for metagenomic binning, comparative biology and taxonomic classification.</title>
        <authorList>
            <person name="Goeker M."/>
        </authorList>
    </citation>
    <scope>NUCLEOTIDE SEQUENCE [LARGE SCALE GENOMIC DNA]</scope>
    <source>
        <strain evidence="1 2">DSM 7051</strain>
    </source>
</reference>
<name>A0A7X0FBS3_9HYPH</name>
<dbReference type="Proteomes" id="UP000536262">
    <property type="component" value="Unassembled WGS sequence"/>
</dbReference>
<dbReference type="RefSeq" id="WP_156381157.1">
    <property type="nucleotide sequence ID" value="NZ_BAABEG010000001.1"/>
</dbReference>
<evidence type="ECO:0000313" key="1">
    <source>
        <dbReference type="EMBL" id="MBB6356618.1"/>
    </source>
</evidence>
<accession>A0A7X0FBS3</accession>
<dbReference type="AlphaFoldDB" id="A0A7X0FBS3"/>
<sequence>MKQSRQMDDRSVIDQRLPYTVRKVAGLAVRIAATRDGAALRCSRRACRKDGCCRADHYGREGAHCTGKPSSRAASEVEAMMTFLAALSMGAVQV</sequence>
<gene>
    <name evidence="1" type="ORF">GGR00_004430</name>
</gene>
<keyword evidence="2" id="KW-1185">Reference proteome</keyword>
<dbReference type="EMBL" id="JACHOU010000015">
    <property type="protein sequence ID" value="MBB6356618.1"/>
    <property type="molecule type" value="Genomic_DNA"/>
</dbReference>
<evidence type="ECO:0000313" key="2">
    <source>
        <dbReference type="Proteomes" id="UP000536262"/>
    </source>
</evidence>
<proteinExistence type="predicted"/>
<protein>
    <submittedName>
        <fullName evidence="1">Uncharacterized protein</fullName>
    </submittedName>
</protein>
<comment type="caution">
    <text evidence="1">The sequence shown here is derived from an EMBL/GenBank/DDBJ whole genome shotgun (WGS) entry which is preliminary data.</text>
</comment>
<organism evidence="1 2">
    <name type="scientific">Aminobacter aganoensis</name>
    <dbReference type="NCBI Taxonomy" id="83264"/>
    <lineage>
        <taxon>Bacteria</taxon>
        <taxon>Pseudomonadati</taxon>
        <taxon>Pseudomonadota</taxon>
        <taxon>Alphaproteobacteria</taxon>
        <taxon>Hyphomicrobiales</taxon>
        <taxon>Phyllobacteriaceae</taxon>
        <taxon>Aminobacter</taxon>
    </lineage>
</organism>